<dbReference type="Pfam" id="PF02900">
    <property type="entry name" value="LigB"/>
    <property type="match status" value="1"/>
</dbReference>
<protein>
    <submittedName>
        <fullName evidence="2">AMMECR1 domain-containing protein</fullName>
    </submittedName>
</protein>
<dbReference type="Gene3D" id="3.40.830.10">
    <property type="entry name" value="LigB-like"/>
    <property type="match status" value="1"/>
</dbReference>
<evidence type="ECO:0000313" key="2">
    <source>
        <dbReference type="EMBL" id="AOT71211.1"/>
    </source>
</evidence>
<dbReference type="OrthoDB" id="159752at2"/>
<dbReference type="NCBIfam" id="TIGR04335">
    <property type="entry name" value="AmmeMemoSam_A"/>
    <property type="match status" value="1"/>
</dbReference>
<gene>
    <name evidence="2" type="ORF">Gferi_17625</name>
</gene>
<dbReference type="RefSeq" id="WP_069978807.1">
    <property type="nucleotide sequence ID" value="NZ_CP017269.1"/>
</dbReference>
<dbReference type="GO" id="GO:0016702">
    <property type="term" value="F:oxidoreductase activity, acting on single donors with incorporation of molecular oxygen, incorporation of two atoms of oxygen"/>
    <property type="evidence" value="ECO:0007669"/>
    <property type="project" value="UniProtKB-ARBA"/>
</dbReference>
<dbReference type="InterPro" id="IPR027485">
    <property type="entry name" value="AMMECR1_N"/>
</dbReference>
<dbReference type="PANTHER" id="PTHR13016:SF0">
    <property type="entry name" value="AMME SYNDROME CANDIDATE GENE 1 PROTEIN"/>
    <property type="match status" value="1"/>
</dbReference>
<dbReference type="InterPro" id="IPR004183">
    <property type="entry name" value="Xdiol_dOase_suB"/>
</dbReference>
<keyword evidence="3" id="KW-1185">Reference proteome</keyword>
<dbReference type="InterPro" id="IPR023473">
    <property type="entry name" value="AMMECR1"/>
</dbReference>
<dbReference type="GO" id="GO:0008198">
    <property type="term" value="F:ferrous iron binding"/>
    <property type="evidence" value="ECO:0007669"/>
    <property type="project" value="InterPro"/>
</dbReference>
<feature type="domain" description="AMMECR1" evidence="1">
    <location>
        <begin position="299"/>
        <end position="469"/>
    </location>
</feature>
<dbReference type="InterPro" id="IPR027623">
    <property type="entry name" value="AmmeMemoSam_A"/>
</dbReference>
<dbReference type="PROSITE" id="PS51112">
    <property type="entry name" value="AMMECR1"/>
    <property type="match status" value="1"/>
</dbReference>
<evidence type="ECO:0000259" key="1">
    <source>
        <dbReference type="PROSITE" id="PS51112"/>
    </source>
</evidence>
<dbReference type="Proteomes" id="UP000095743">
    <property type="component" value="Chromosome"/>
</dbReference>
<dbReference type="CDD" id="cd07951">
    <property type="entry name" value="ED_3B_N_AMMECR1"/>
    <property type="match status" value="1"/>
</dbReference>
<sequence length="469" mass="52497">MGFILGTYLLPHPPIIMKEIGKGEEKKIQNTAEAMKEVARDIKDKKPAAIILITPHGPLFSDAAVISVKPELAGNMGKFGAAHVKFTKENHLDLTNKILQFARLRDFPCGMVNQDMAKDYDVSLELDHGTMVPLYFIDQEYIHYKLVHITYGLLPREDLYAFGRILQEAIDDIEENVVIIASGDLSHRLTKDAPAGFHPSGKIFDERFLSLLEKGDIEEIFALERKLSEEAGECGLRAADIMLGACDGYEIDVKVLSYEGPFGVGYGVVKIAVGEKCGERQFHERLVIKRNEQLQAIRSKEDAYVRLAREALEKYVREGTQLKASQNVMEEMLEKKAGVFVSIKKHGELRGCIGTISSTTANLAQEIIRNAIQAGTADPRFYPVEEEELELLVYSVDVLMEPETIQSLEDLDVKRYGVIVSSGEKSGLLLPNLEGVDTVEEQVRIALQKAGIRINEGYNLQRFEVLRHH</sequence>
<dbReference type="EMBL" id="CP017269">
    <property type="protein sequence ID" value="AOT71211.1"/>
    <property type="molecule type" value="Genomic_DNA"/>
</dbReference>
<dbReference type="NCBIfam" id="TIGR00296">
    <property type="entry name" value="TIGR00296 family protein"/>
    <property type="match status" value="1"/>
</dbReference>
<dbReference type="SUPFAM" id="SSF143447">
    <property type="entry name" value="AMMECR1-like"/>
    <property type="match status" value="1"/>
</dbReference>
<dbReference type="Gene3D" id="3.30.700.20">
    <property type="entry name" value="Hypothetical protein ph0010, domain 1"/>
    <property type="match status" value="1"/>
</dbReference>
<reference evidence="2 3" key="1">
    <citation type="submission" date="2016-09" db="EMBL/GenBank/DDBJ databases">
        <title>Genomic analysis reveals versatility of anaerobic energy metabolism of Geosporobacter ferrireducens IRF9 of phylum Firmicutes.</title>
        <authorList>
            <person name="Kim S.-J."/>
        </authorList>
    </citation>
    <scope>NUCLEOTIDE SEQUENCE [LARGE SCALE GENOMIC DNA]</scope>
    <source>
        <strain evidence="2 3">IRF9</strain>
    </source>
</reference>
<dbReference type="NCBIfam" id="TIGR04336">
    <property type="entry name" value="AmmeMemoSam_B"/>
    <property type="match status" value="1"/>
</dbReference>
<dbReference type="AlphaFoldDB" id="A0A1D8GJX4"/>
<accession>A0A1D8GJX4</accession>
<organism evidence="2 3">
    <name type="scientific">Geosporobacter ferrireducens</name>
    <dbReference type="NCBI Taxonomy" id="1424294"/>
    <lineage>
        <taxon>Bacteria</taxon>
        <taxon>Bacillati</taxon>
        <taxon>Bacillota</taxon>
        <taxon>Clostridia</taxon>
        <taxon>Peptostreptococcales</taxon>
        <taxon>Thermotaleaceae</taxon>
        <taxon>Geosporobacter</taxon>
    </lineage>
</organism>
<dbReference type="PANTHER" id="PTHR13016">
    <property type="entry name" value="AMMECR1 HOMOLOG"/>
    <property type="match status" value="1"/>
</dbReference>
<proteinExistence type="predicted"/>
<dbReference type="InterPro" id="IPR036071">
    <property type="entry name" value="AMMECR1_dom_sf"/>
</dbReference>
<dbReference type="InterPro" id="IPR002733">
    <property type="entry name" value="AMMECR1_domain"/>
</dbReference>
<evidence type="ECO:0000313" key="3">
    <source>
        <dbReference type="Proteomes" id="UP000095743"/>
    </source>
</evidence>
<dbReference type="SUPFAM" id="SSF53213">
    <property type="entry name" value="LigB-like"/>
    <property type="match status" value="1"/>
</dbReference>
<dbReference type="STRING" id="1424294.Gferi_17625"/>
<dbReference type="KEGG" id="gfe:Gferi_17625"/>
<name>A0A1D8GJX4_9FIRM</name>
<dbReference type="Pfam" id="PF01871">
    <property type="entry name" value="AMMECR1"/>
    <property type="match status" value="1"/>
</dbReference>